<keyword evidence="3" id="KW-0418">Kinase</keyword>
<proteinExistence type="predicted"/>
<comment type="caution">
    <text evidence="3">The sequence shown here is derived from an EMBL/GenBank/DDBJ whole genome shotgun (WGS) entry which is preliminary data.</text>
</comment>
<dbReference type="Pfam" id="PF00069">
    <property type="entry name" value="Pkinase"/>
    <property type="match status" value="1"/>
</dbReference>
<dbReference type="Proteomes" id="UP001224775">
    <property type="component" value="Unassembled WGS sequence"/>
</dbReference>
<dbReference type="SMART" id="SM00220">
    <property type="entry name" value="S_TKc"/>
    <property type="match status" value="1"/>
</dbReference>
<feature type="region of interest" description="Disordered" evidence="1">
    <location>
        <begin position="1"/>
        <end position="64"/>
    </location>
</feature>
<protein>
    <submittedName>
        <fullName evidence="3">MAP3K-like serine/threonine kinase</fullName>
        <ecNumber evidence="3">2.7.11.-</ecNumber>
    </submittedName>
</protein>
<sequence>MINSALPTASHPSLKSSSPGRPIKRRIFPHTPPPPKTRTNATTDNRYMTTPDLESTPDSESAKGHPELLVNSRQLLAAPSSTAIRQKYSMIRPKHMIPILLFLAAGVPFIVHLKLGSEMQRQSQQKIKLDEPNLPERKSTTQRSKPHSLQLDVKEEDEFLPIKRDSHFLRHPSNKQSLMKFHSVLDREIPTSPWNLLMPSSTETIKVDGITVSMSGMGNDVEVRGSNFQESPDDVKEVNPKDENDSNADNTASHDETRVLTSETAAWEPDQECVPMEDWQTTFKPTCNSLHEMDMPFLLNREAYSLVSNKGFWRNAWNVDMKIAENGMSPVSNIVIKSLKYYHEPNDETFELNRVDGVSMEQLTHSRYITDIYGYCGTTSLQEFAGGNLAKFLPALKPVQKLSMAAWVAAGVADIHEVGKKISGDSTAATNNTVTASLIHNDINMDNILLGNRDGIRVPLINDFNIAIFRKKDAETGAPCKFRGRFFNPQWMAPEQMFTKDREDELSIEFINEKIDVYALGNILYKIAVGNSPWKYNFNKAKKILDEHKEKITRSKLKGGKPKVPDEVKNSEDPSIQAVLTAMDRCYRNDPDIRPSAREISDYLNKKFLTIGRKSNE</sequence>
<dbReference type="Gene3D" id="1.10.510.10">
    <property type="entry name" value="Transferase(Phosphotransferase) domain 1"/>
    <property type="match status" value="1"/>
</dbReference>
<gene>
    <name evidence="3" type="ORF">QTG54_009955</name>
</gene>
<dbReference type="AlphaFoldDB" id="A0AAD8Y4P6"/>
<feature type="compositionally biased region" description="Polar residues" evidence="1">
    <location>
        <begin position="37"/>
        <end position="59"/>
    </location>
</feature>
<dbReference type="GO" id="GO:0007165">
    <property type="term" value="P:signal transduction"/>
    <property type="evidence" value="ECO:0007669"/>
    <property type="project" value="TreeGrafter"/>
</dbReference>
<feature type="compositionally biased region" description="Polar residues" evidence="1">
    <location>
        <begin position="1"/>
        <end position="19"/>
    </location>
</feature>
<evidence type="ECO:0000259" key="2">
    <source>
        <dbReference type="PROSITE" id="PS50011"/>
    </source>
</evidence>
<dbReference type="InterPro" id="IPR050167">
    <property type="entry name" value="Ser_Thr_protein_kinase"/>
</dbReference>
<feature type="compositionally biased region" description="Basic and acidic residues" evidence="1">
    <location>
        <begin position="233"/>
        <end position="244"/>
    </location>
</feature>
<dbReference type="PROSITE" id="PS50011">
    <property type="entry name" value="PROTEIN_KINASE_DOM"/>
    <property type="match status" value="1"/>
</dbReference>
<organism evidence="3 4">
    <name type="scientific">Skeletonema marinoi</name>
    <dbReference type="NCBI Taxonomy" id="267567"/>
    <lineage>
        <taxon>Eukaryota</taxon>
        <taxon>Sar</taxon>
        <taxon>Stramenopiles</taxon>
        <taxon>Ochrophyta</taxon>
        <taxon>Bacillariophyta</taxon>
        <taxon>Coscinodiscophyceae</taxon>
        <taxon>Thalassiosirophycidae</taxon>
        <taxon>Thalassiosirales</taxon>
        <taxon>Skeletonemataceae</taxon>
        <taxon>Skeletonema</taxon>
        <taxon>Skeletonema marinoi-dohrnii complex</taxon>
    </lineage>
</organism>
<dbReference type="PANTHER" id="PTHR23257">
    <property type="entry name" value="SERINE-THREONINE PROTEIN KINASE"/>
    <property type="match status" value="1"/>
</dbReference>
<dbReference type="InterPro" id="IPR011009">
    <property type="entry name" value="Kinase-like_dom_sf"/>
</dbReference>
<accession>A0AAD8Y4P6</accession>
<dbReference type="InterPro" id="IPR000719">
    <property type="entry name" value="Prot_kinase_dom"/>
</dbReference>
<dbReference type="GO" id="GO:0005524">
    <property type="term" value="F:ATP binding"/>
    <property type="evidence" value="ECO:0007669"/>
    <property type="project" value="InterPro"/>
</dbReference>
<name>A0AAD8Y4P6_9STRA</name>
<evidence type="ECO:0000313" key="3">
    <source>
        <dbReference type="EMBL" id="KAK1739412.1"/>
    </source>
</evidence>
<feature type="compositionally biased region" description="Basic and acidic residues" evidence="1">
    <location>
        <begin position="127"/>
        <end position="139"/>
    </location>
</feature>
<feature type="region of interest" description="Disordered" evidence="1">
    <location>
        <begin position="123"/>
        <end position="149"/>
    </location>
</feature>
<dbReference type="GO" id="GO:0004672">
    <property type="term" value="F:protein kinase activity"/>
    <property type="evidence" value="ECO:0007669"/>
    <property type="project" value="InterPro"/>
</dbReference>
<reference evidence="3" key="1">
    <citation type="submission" date="2023-06" db="EMBL/GenBank/DDBJ databases">
        <title>Survivors Of The Sea: Transcriptome response of Skeletonema marinoi to long-term dormancy.</title>
        <authorList>
            <person name="Pinder M.I.M."/>
            <person name="Kourtchenko O."/>
            <person name="Robertson E.K."/>
            <person name="Larsson T."/>
            <person name="Maumus F."/>
            <person name="Osuna-Cruz C.M."/>
            <person name="Vancaester E."/>
            <person name="Stenow R."/>
            <person name="Vandepoele K."/>
            <person name="Ploug H."/>
            <person name="Bruchert V."/>
            <person name="Godhe A."/>
            <person name="Topel M."/>
        </authorList>
    </citation>
    <scope>NUCLEOTIDE SEQUENCE</scope>
    <source>
        <strain evidence="3">R05AC</strain>
    </source>
</reference>
<keyword evidence="3" id="KW-0808">Transferase</keyword>
<dbReference type="SUPFAM" id="SSF56112">
    <property type="entry name" value="Protein kinase-like (PK-like)"/>
    <property type="match status" value="1"/>
</dbReference>
<keyword evidence="4" id="KW-1185">Reference proteome</keyword>
<evidence type="ECO:0000313" key="4">
    <source>
        <dbReference type="Proteomes" id="UP001224775"/>
    </source>
</evidence>
<dbReference type="EMBL" id="JATAAI010000018">
    <property type="protein sequence ID" value="KAK1739412.1"/>
    <property type="molecule type" value="Genomic_DNA"/>
</dbReference>
<dbReference type="EC" id="2.7.11.-" evidence="3"/>
<evidence type="ECO:0000256" key="1">
    <source>
        <dbReference type="SAM" id="MobiDB-lite"/>
    </source>
</evidence>
<dbReference type="GO" id="GO:0005737">
    <property type="term" value="C:cytoplasm"/>
    <property type="evidence" value="ECO:0007669"/>
    <property type="project" value="TreeGrafter"/>
</dbReference>
<feature type="domain" description="Protein kinase" evidence="2">
    <location>
        <begin position="301"/>
        <end position="609"/>
    </location>
</feature>
<feature type="region of interest" description="Disordered" evidence="1">
    <location>
        <begin position="223"/>
        <end position="259"/>
    </location>
</feature>